<dbReference type="CDD" id="cd06342">
    <property type="entry name" value="PBP1_ABC_LIVBP-like"/>
    <property type="match status" value="1"/>
</dbReference>
<comment type="caution">
    <text evidence="4">The sequence shown here is derived from an EMBL/GenBank/DDBJ whole genome shotgun (WGS) entry which is preliminary data.</text>
</comment>
<sequence length="384" mass="40389">MRAARRTAVAALLAMGLLGSGGCTQPPSRLVEDAGGCGYKIAFFGALSGGNANLGRHPYDGVRMAVDQYNAANAACPVELSEFDSQGDEKLAPEVAQRVVDDPRILGVVGPQFSGESEAAVPILDQYGVTAITASATRPALAEQGWKVFHRAVGSDAEQGPAAGRYIKRVLNSRRVIVIDDSSAYGKGLADEVRRVLAGVIVKSLSVRVKQTDFSHEVADVAANQADAVFYGGYYAEAAPLLRQLRQGGVRAAFVAADGVKDPGLVEGAGVAAAEGAILTCPCVPPDRIKGSFLTDFRAKFHREPGTYAAEAYDAANILLAGINAGNHTRPSLLAYVDSYVGTGVTKSFKFDNRGEISSASVAIWAYRVVDGRIVPDQMVQEDP</sequence>
<evidence type="ECO:0000256" key="1">
    <source>
        <dbReference type="ARBA" id="ARBA00010062"/>
    </source>
</evidence>
<dbReference type="Gene3D" id="3.40.50.2300">
    <property type="match status" value="2"/>
</dbReference>
<name>A0ABV8LJU5_9ACTN</name>
<organism evidence="4 5">
    <name type="scientific">Hamadaea flava</name>
    <dbReference type="NCBI Taxonomy" id="1742688"/>
    <lineage>
        <taxon>Bacteria</taxon>
        <taxon>Bacillati</taxon>
        <taxon>Actinomycetota</taxon>
        <taxon>Actinomycetes</taxon>
        <taxon>Micromonosporales</taxon>
        <taxon>Micromonosporaceae</taxon>
        <taxon>Hamadaea</taxon>
    </lineage>
</organism>
<dbReference type="PANTHER" id="PTHR47151:SF2">
    <property type="entry name" value="AMINO ACID BINDING PROTEIN"/>
    <property type="match status" value="1"/>
</dbReference>
<dbReference type="Pfam" id="PF13458">
    <property type="entry name" value="Peripla_BP_6"/>
    <property type="match status" value="1"/>
</dbReference>
<keyword evidence="2" id="KW-0732">Signal</keyword>
<comment type="similarity">
    <text evidence="1">Belongs to the leucine-binding protein family.</text>
</comment>
<dbReference type="InterPro" id="IPR028082">
    <property type="entry name" value="Peripla_BP_I"/>
</dbReference>
<dbReference type="PROSITE" id="PS51257">
    <property type="entry name" value="PROKAR_LIPOPROTEIN"/>
    <property type="match status" value="1"/>
</dbReference>
<proteinExistence type="inferred from homology"/>
<dbReference type="InterPro" id="IPR028081">
    <property type="entry name" value="Leu-bd"/>
</dbReference>
<evidence type="ECO:0000256" key="2">
    <source>
        <dbReference type="ARBA" id="ARBA00022729"/>
    </source>
</evidence>
<dbReference type="SUPFAM" id="SSF53822">
    <property type="entry name" value="Periplasmic binding protein-like I"/>
    <property type="match status" value="1"/>
</dbReference>
<gene>
    <name evidence="4" type="ORF">ACFOZ4_11595</name>
</gene>
<protein>
    <submittedName>
        <fullName evidence="4">Branched-chain amino acid ABC transporter substrate-binding protein</fullName>
    </submittedName>
</protein>
<dbReference type="EMBL" id="JBHSAY010000006">
    <property type="protein sequence ID" value="MFC4131246.1"/>
    <property type="molecule type" value="Genomic_DNA"/>
</dbReference>
<dbReference type="Proteomes" id="UP001595816">
    <property type="component" value="Unassembled WGS sequence"/>
</dbReference>
<reference evidence="5" key="1">
    <citation type="journal article" date="2019" name="Int. J. Syst. Evol. Microbiol.">
        <title>The Global Catalogue of Microorganisms (GCM) 10K type strain sequencing project: providing services to taxonomists for standard genome sequencing and annotation.</title>
        <authorList>
            <consortium name="The Broad Institute Genomics Platform"/>
            <consortium name="The Broad Institute Genome Sequencing Center for Infectious Disease"/>
            <person name="Wu L."/>
            <person name="Ma J."/>
        </authorList>
    </citation>
    <scope>NUCLEOTIDE SEQUENCE [LARGE SCALE GENOMIC DNA]</scope>
    <source>
        <strain evidence="5">CGMCC 4.7289</strain>
    </source>
</reference>
<feature type="domain" description="Leucine-binding protein" evidence="3">
    <location>
        <begin position="39"/>
        <end position="336"/>
    </location>
</feature>
<dbReference type="PANTHER" id="PTHR47151">
    <property type="entry name" value="LEU/ILE/VAL-BINDING ABC TRANSPORTER SUBUNIT"/>
    <property type="match status" value="1"/>
</dbReference>
<keyword evidence="5" id="KW-1185">Reference proteome</keyword>
<evidence type="ECO:0000313" key="5">
    <source>
        <dbReference type="Proteomes" id="UP001595816"/>
    </source>
</evidence>
<evidence type="ECO:0000313" key="4">
    <source>
        <dbReference type="EMBL" id="MFC4131246.1"/>
    </source>
</evidence>
<dbReference type="RefSeq" id="WP_253754598.1">
    <property type="nucleotide sequence ID" value="NZ_JAMZDZ010000001.1"/>
</dbReference>
<evidence type="ECO:0000259" key="3">
    <source>
        <dbReference type="Pfam" id="PF13458"/>
    </source>
</evidence>
<accession>A0ABV8LJU5</accession>